<name>A0A6I6E9B5_9MICO</name>
<dbReference type="Proteomes" id="UP000422989">
    <property type="component" value="Chromosome"/>
</dbReference>
<evidence type="ECO:0000313" key="2">
    <source>
        <dbReference type="EMBL" id="QGU28201.1"/>
    </source>
</evidence>
<proteinExistence type="predicted"/>
<feature type="region of interest" description="Disordered" evidence="1">
    <location>
        <begin position="55"/>
        <end position="84"/>
    </location>
</feature>
<keyword evidence="3" id="KW-1185">Reference proteome</keyword>
<reference evidence="2 3" key="1">
    <citation type="submission" date="2018-09" db="EMBL/GenBank/DDBJ databases">
        <title>Whole genome sequencing of Microbacterium oryzae strain MB-10T.</title>
        <authorList>
            <person name="Das S.K."/>
        </authorList>
    </citation>
    <scope>NUCLEOTIDE SEQUENCE [LARGE SCALE GENOMIC DNA]</scope>
    <source>
        <strain evidence="2 3">MB-10</strain>
    </source>
</reference>
<organism evidence="2 3">
    <name type="scientific">Microbacterium oryzae</name>
    <dbReference type="NCBI Taxonomy" id="743009"/>
    <lineage>
        <taxon>Bacteria</taxon>
        <taxon>Bacillati</taxon>
        <taxon>Actinomycetota</taxon>
        <taxon>Actinomycetes</taxon>
        <taxon>Micrococcales</taxon>
        <taxon>Microbacteriaceae</taxon>
        <taxon>Microbacterium</taxon>
    </lineage>
</organism>
<evidence type="ECO:0000256" key="1">
    <source>
        <dbReference type="SAM" id="MobiDB-lite"/>
    </source>
</evidence>
<evidence type="ECO:0000313" key="3">
    <source>
        <dbReference type="Proteomes" id="UP000422989"/>
    </source>
</evidence>
<protein>
    <submittedName>
        <fullName evidence="2">Uncharacterized protein</fullName>
    </submittedName>
</protein>
<dbReference type="EMBL" id="CP032550">
    <property type="protein sequence ID" value="QGU28201.1"/>
    <property type="molecule type" value="Genomic_DNA"/>
</dbReference>
<dbReference type="KEGG" id="moj:D7D94_11330"/>
<sequence length="84" mass="9247">MTAIVVAAIGAVPLLVGVIPQLVTPSLTTTYDCMETYEDVIEIYEKHRMIVTLPESHPEEQSCDTSGRFEELPQLEPLAPDSTD</sequence>
<dbReference type="AlphaFoldDB" id="A0A6I6E9B5"/>
<gene>
    <name evidence="2" type="ORF">D7D94_11330</name>
</gene>
<accession>A0A6I6E9B5</accession>